<feature type="transmembrane region" description="Helical" evidence="1">
    <location>
        <begin position="41"/>
        <end position="59"/>
    </location>
</feature>
<dbReference type="Proteomes" id="UP001595776">
    <property type="component" value="Unassembled WGS sequence"/>
</dbReference>
<name>A0ABV8UBA5_9PROT</name>
<reference evidence="3" key="1">
    <citation type="journal article" date="2019" name="Int. J. Syst. Evol. Microbiol.">
        <title>The Global Catalogue of Microorganisms (GCM) 10K type strain sequencing project: providing services to taxonomists for standard genome sequencing and annotation.</title>
        <authorList>
            <consortium name="The Broad Institute Genomics Platform"/>
            <consortium name="The Broad Institute Genome Sequencing Center for Infectious Disease"/>
            <person name="Wu L."/>
            <person name="Ma J."/>
        </authorList>
    </citation>
    <scope>NUCLEOTIDE SEQUENCE [LARGE SCALE GENOMIC DNA]</scope>
    <source>
        <strain evidence="3">CGMCC 1.15304</strain>
    </source>
</reference>
<evidence type="ECO:0000313" key="3">
    <source>
        <dbReference type="Proteomes" id="UP001595776"/>
    </source>
</evidence>
<keyword evidence="1" id="KW-0812">Transmembrane</keyword>
<feature type="transmembrane region" description="Helical" evidence="1">
    <location>
        <begin position="71"/>
        <end position="93"/>
    </location>
</feature>
<comment type="caution">
    <text evidence="2">The sequence shown here is derived from an EMBL/GenBank/DDBJ whole genome shotgun (WGS) entry which is preliminary data.</text>
</comment>
<dbReference type="RefSeq" id="WP_068145302.1">
    <property type="nucleotide sequence ID" value="NZ_JBHSCR010000007.1"/>
</dbReference>
<evidence type="ECO:0000256" key="1">
    <source>
        <dbReference type="SAM" id="Phobius"/>
    </source>
</evidence>
<feature type="transmembrane region" description="Helical" evidence="1">
    <location>
        <begin position="122"/>
        <end position="142"/>
    </location>
</feature>
<keyword evidence="1" id="KW-1133">Transmembrane helix</keyword>
<gene>
    <name evidence="2" type="ORF">ACFO5Q_11415</name>
</gene>
<proteinExistence type="predicted"/>
<protein>
    <submittedName>
        <fullName evidence="2">Uncharacterized protein</fullName>
    </submittedName>
</protein>
<dbReference type="EMBL" id="JBHSCR010000007">
    <property type="protein sequence ID" value="MFC4348458.1"/>
    <property type="molecule type" value="Genomic_DNA"/>
</dbReference>
<evidence type="ECO:0000313" key="2">
    <source>
        <dbReference type="EMBL" id="MFC4348458.1"/>
    </source>
</evidence>
<organism evidence="2 3">
    <name type="scientific">Kordiimonas lipolytica</name>
    <dbReference type="NCBI Taxonomy" id="1662421"/>
    <lineage>
        <taxon>Bacteria</taxon>
        <taxon>Pseudomonadati</taxon>
        <taxon>Pseudomonadota</taxon>
        <taxon>Alphaproteobacteria</taxon>
        <taxon>Kordiimonadales</taxon>
        <taxon>Kordiimonadaceae</taxon>
        <taxon>Kordiimonas</taxon>
    </lineage>
</organism>
<keyword evidence="1" id="KW-0472">Membrane</keyword>
<sequence>MSTEKNMPDWDDLTDIWQQSPEIDMDKMARHARFVWWRMRVNFAFEVIVCLSGMGLFGWDLLSGSAAKQVGGIPLAIVLFLVCALGLWAAFYVRSGAWGQADGTAQSLIDLQIKRARSSIRYIIVNNWGCGVGILAFGFIYWSLIERYGSIDAPELDTVNYWVTGTMLFFLLFPFATIPFLKRKRDQLARLEKLACQLTEGDGDEEERA</sequence>
<feature type="transmembrane region" description="Helical" evidence="1">
    <location>
        <begin position="162"/>
        <end position="181"/>
    </location>
</feature>
<accession>A0ABV8UBA5</accession>
<keyword evidence="3" id="KW-1185">Reference proteome</keyword>